<accession>A0ABV7YB66</accession>
<keyword evidence="1" id="KW-0812">Transmembrane</keyword>
<protein>
    <submittedName>
        <fullName evidence="2">Uncharacterized protein</fullName>
    </submittedName>
</protein>
<organism evidence="2 3">
    <name type="scientific">Tenggerimyces flavus</name>
    <dbReference type="NCBI Taxonomy" id="1708749"/>
    <lineage>
        <taxon>Bacteria</taxon>
        <taxon>Bacillati</taxon>
        <taxon>Actinomycetota</taxon>
        <taxon>Actinomycetes</taxon>
        <taxon>Propionibacteriales</taxon>
        <taxon>Nocardioidaceae</taxon>
        <taxon>Tenggerimyces</taxon>
    </lineage>
</organism>
<dbReference type="Proteomes" id="UP001595699">
    <property type="component" value="Unassembled WGS sequence"/>
</dbReference>
<keyword evidence="1" id="KW-0472">Membrane</keyword>
<feature type="transmembrane region" description="Helical" evidence="1">
    <location>
        <begin position="106"/>
        <end position="126"/>
    </location>
</feature>
<dbReference type="RefSeq" id="WP_205118486.1">
    <property type="nucleotide sequence ID" value="NZ_JAFBCM010000001.1"/>
</dbReference>
<comment type="caution">
    <text evidence="2">The sequence shown here is derived from an EMBL/GenBank/DDBJ whole genome shotgun (WGS) entry which is preliminary data.</text>
</comment>
<feature type="transmembrane region" description="Helical" evidence="1">
    <location>
        <begin position="12"/>
        <end position="33"/>
    </location>
</feature>
<keyword evidence="1" id="KW-1133">Transmembrane helix</keyword>
<proteinExistence type="predicted"/>
<keyword evidence="3" id="KW-1185">Reference proteome</keyword>
<reference evidence="3" key="1">
    <citation type="journal article" date="2019" name="Int. J. Syst. Evol. Microbiol.">
        <title>The Global Catalogue of Microorganisms (GCM) 10K type strain sequencing project: providing services to taxonomists for standard genome sequencing and annotation.</title>
        <authorList>
            <consortium name="The Broad Institute Genomics Platform"/>
            <consortium name="The Broad Institute Genome Sequencing Center for Infectious Disease"/>
            <person name="Wu L."/>
            <person name="Ma J."/>
        </authorList>
    </citation>
    <scope>NUCLEOTIDE SEQUENCE [LARGE SCALE GENOMIC DNA]</scope>
    <source>
        <strain evidence="3">CGMCC 4.7241</strain>
    </source>
</reference>
<evidence type="ECO:0000313" key="3">
    <source>
        <dbReference type="Proteomes" id="UP001595699"/>
    </source>
</evidence>
<gene>
    <name evidence="2" type="ORF">ACFOUW_11280</name>
</gene>
<sequence length="212" mass="22187">MKWYADRPARLARQVIADLFAVGWVGLWVWVALGARDFVLSLRAPGDRMVSAGAGIRDAFTDAASKAREVPVVGDDLASALGRGTSAGDSLAGAGSAQISVVQDTALWLAVALVAVPVLFLLITWLPLRLRFALRAGAAVKLRDKPELLALRALATLPTRTLTQFDGDPAAAWRTGDVDVIEDLARRHLASLGVRRDGGHSPGSGGASGSSA</sequence>
<name>A0ABV7YB66_9ACTN</name>
<evidence type="ECO:0000313" key="2">
    <source>
        <dbReference type="EMBL" id="MFC3761423.1"/>
    </source>
</evidence>
<evidence type="ECO:0000256" key="1">
    <source>
        <dbReference type="SAM" id="Phobius"/>
    </source>
</evidence>
<dbReference type="EMBL" id="JBHRZH010000008">
    <property type="protein sequence ID" value="MFC3761423.1"/>
    <property type="molecule type" value="Genomic_DNA"/>
</dbReference>